<evidence type="ECO:0000256" key="3">
    <source>
        <dbReference type="ARBA" id="ARBA00022553"/>
    </source>
</evidence>
<evidence type="ECO:0000313" key="8">
    <source>
        <dbReference type="EMBL" id="MEX6689791.1"/>
    </source>
</evidence>
<evidence type="ECO:0000256" key="1">
    <source>
        <dbReference type="ARBA" id="ARBA00000085"/>
    </source>
</evidence>
<dbReference type="Gene3D" id="1.10.287.130">
    <property type="match status" value="1"/>
</dbReference>
<dbReference type="InterPro" id="IPR005467">
    <property type="entry name" value="His_kinase_dom"/>
</dbReference>
<comment type="catalytic activity">
    <reaction evidence="1">
        <text>ATP + protein L-histidine = ADP + protein N-phospho-L-histidine.</text>
        <dbReference type="EC" id="2.7.13.3"/>
    </reaction>
</comment>
<gene>
    <name evidence="8" type="ORF">QTN47_19955</name>
</gene>
<dbReference type="Pfam" id="PF00512">
    <property type="entry name" value="HisKA"/>
    <property type="match status" value="1"/>
</dbReference>
<dbReference type="InterPro" id="IPR003661">
    <property type="entry name" value="HisK_dim/P_dom"/>
</dbReference>
<dbReference type="GO" id="GO:0016301">
    <property type="term" value="F:kinase activity"/>
    <property type="evidence" value="ECO:0007669"/>
    <property type="project" value="UniProtKB-KW"/>
</dbReference>
<organism evidence="8 9">
    <name type="scientific">Danxiaibacter flavus</name>
    <dbReference type="NCBI Taxonomy" id="3049108"/>
    <lineage>
        <taxon>Bacteria</taxon>
        <taxon>Pseudomonadati</taxon>
        <taxon>Bacteroidota</taxon>
        <taxon>Chitinophagia</taxon>
        <taxon>Chitinophagales</taxon>
        <taxon>Chitinophagaceae</taxon>
        <taxon>Danxiaibacter</taxon>
    </lineage>
</organism>
<dbReference type="RefSeq" id="WP_369331199.1">
    <property type="nucleotide sequence ID" value="NZ_JAULBC010000007.1"/>
</dbReference>
<dbReference type="EC" id="2.7.13.3" evidence="2"/>
<evidence type="ECO:0000259" key="7">
    <source>
        <dbReference type="PROSITE" id="PS50109"/>
    </source>
</evidence>
<keyword evidence="3" id="KW-0597">Phosphoprotein</keyword>
<proteinExistence type="predicted"/>
<dbReference type="SUPFAM" id="SSF47384">
    <property type="entry name" value="Homodimeric domain of signal transducing histidine kinase"/>
    <property type="match status" value="1"/>
</dbReference>
<name>A0ABV3ZL22_9BACT</name>
<sequence>MKKHLLITENKINSTGIPVNAAEKSNITTELENNILQAAPLLNVTNYVPVIACASSSEPVCDGETSTVNKIKKMKNVVLAGHDKTSFVTNSETEKSPVDSYKDTIRLLTLELAEQRRIAKDCQDMLQRKKDILCIASHELKTPVTAIQGYVDLLILQQKDLTDEFLQSSLRTIKQQVKNLTSLINNLLVSSEKKLDETAFGNYNELIPVDMLLAEITNFLQPTIKHRLIQVGQCSASILANKCSVNRILLNIISNAVKYSPDADTIIISCKETPAEVVIGITDFGIGIAPEHQKKIFTKFYRVKSAGRQDPHYLNLGVGLFTATELVKKMNGKIWVESEPCKGSTFYISIPKAK</sequence>
<dbReference type="Proteomes" id="UP001560573">
    <property type="component" value="Unassembled WGS sequence"/>
</dbReference>
<dbReference type="Gene3D" id="3.30.565.10">
    <property type="entry name" value="Histidine kinase-like ATPase, C-terminal domain"/>
    <property type="match status" value="1"/>
</dbReference>
<dbReference type="CDD" id="cd00082">
    <property type="entry name" value="HisKA"/>
    <property type="match status" value="1"/>
</dbReference>
<protein>
    <recommendedName>
        <fullName evidence="2">histidine kinase</fullName>
        <ecNumber evidence="2">2.7.13.3</ecNumber>
    </recommendedName>
</protein>
<dbReference type="SMART" id="SM00388">
    <property type="entry name" value="HisKA"/>
    <property type="match status" value="1"/>
</dbReference>
<evidence type="ECO:0000256" key="5">
    <source>
        <dbReference type="ARBA" id="ARBA00022777"/>
    </source>
</evidence>
<dbReference type="InterPro" id="IPR036097">
    <property type="entry name" value="HisK_dim/P_sf"/>
</dbReference>
<keyword evidence="5 8" id="KW-0418">Kinase</keyword>
<dbReference type="InterPro" id="IPR050351">
    <property type="entry name" value="BphY/WalK/GraS-like"/>
</dbReference>
<feature type="domain" description="Histidine kinase" evidence="7">
    <location>
        <begin position="135"/>
        <end position="354"/>
    </location>
</feature>
<keyword evidence="4" id="KW-0808">Transferase</keyword>
<evidence type="ECO:0000313" key="9">
    <source>
        <dbReference type="Proteomes" id="UP001560573"/>
    </source>
</evidence>
<dbReference type="PANTHER" id="PTHR45453">
    <property type="entry name" value="PHOSPHATE REGULON SENSOR PROTEIN PHOR"/>
    <property type="match status" value="1"/>
</dbReference>
<accession>A0ABV3ZL22</accession>
<dbReference type="PANTHER" id="PTHR45453:SF1">
    <property type="entry name" value="PHOSPHATE REGULON SENSOR PROTEIN PHOR"/>
    <property type="match status" value="1"/>
</dbReference>
<dbReference type="EMBL" id="JAULBC010000007">
    <property type="protein sequence ID" value="MEX6689791.1"/>
    <property type="molecule type" value="Genomic_DNA"/>
</dbReference>
<evidence type="ECO:0000256" key="6">
    <source>
        <dbReference type="ARBA" id="ARBA00023012"/>
    </source>
</evidence>
<comment type="caution">
    <text evidence="8">The sequence shown here is derived from an EMBL/GenBank/DDBJ whole genome shotgun (WGS) entry which is preliminary data.</text>
</comment>
<reference evidence="8 9" key="1">
    <citation type="submission" date="2023-07" db="EMBL/GenBank/DDBJ databases">
        <authorList>
            <person name="Lian W.-H."/>
        </authorList>
    </citation>
    <scope>NUCLEOTIDE SEQUENCE [LARGE SCALE GENOMIC DNA]</scope>
    <source>
        <strain evidence="8 9">SYSU DXS3180</strain>
    </source>
</reference>
<dbReference type="PROSITE" id="PS50109">
    <property type="entry name" value="HIS_KIN"/>
    <property type="match status" value="1"/>
</dbReference>
<dbReference type="InterPro" id="IPR004358">
    <property type="entry name" value="Sig_transdc_His_kin-like_C"/>
</dbReference>
<evidence type="ECO:0000256" key="2">
    <source>
        <dbReference type="ARBA" id="ARBA00012438"/>
    </source>
</evidence>
<keyword evidence="9" id="KW-1185">Reference proteome</keyword>
<dbReference type="InterPro" id="IPR036890">
    <property type="entry name" value="HATPase_C_sf"/>
</dbReference>
<keyword evidence="6" id="KW-0902">Two-component regulatory system</keyword>
<evidence type="ECO:0000256" key="4">
    <source>
        <dbReference type="ARBA" id="ARBA00022679"/>
    </source>
</evidence>
<dbReference type="SMART" id="SM00387">
    <property type="entry name" value="HATPase_c"/>
    <property type="match status" value="1"/>
</dbReference>
<dbReference type="PRINTS" id="PR00344">
    <property type="entry name" value="BCTRLSENSOR"/>
</dbReference>
<dbReference type="InterPro" id="IPR003594">
    <property type="entry name" value="HATPase_dom"/>
</dbReference>
<dbReference type="SUPFAM" id="SSF55874">
    <property type="entry name" value="ATPase domain of HSP90 chaperone/DNA topoisomerase II/histidine kinase"/>
    <property type="match status" value="1"/>
</dbReference>
<dbReference type="Pfam" id="PF02518">
    <property type="entry name" value="HATPase_c"/>
    <property type="match status" value="1"/>
</dbReference>